<feature type="region of interest" description="Disordered" evidence="1">
    <location>
        <begin position="82"/>
        <end position="103"/>
    </location>
</feature>
<feature type="region of interest" description="Disordered" evidence="1">
    <location>
        <begin position="1"/>
        <end position="65"/>
    </location>
</feature>
<gene>
    <name evidence="2" type="ORF">E5288_WYG022260</name>
</gene>
<dbReference type="Proteomes" id="UP000322234">
    <property type="component" value="Unassembled WGS sequence"/>
</dbReference>
<accession>A0A6B0S0N2</accession>
<organism evidence="2 3">
    <name type="scientific">Bos mutus</name>
    <name type="common">wild yak</name>
    <dbReference type="NCBI Taxonomy" id="72004"/>
    <lineage>
        <taxon>Eukaryota</taxon>
        <taxon>Metazoa</taxon>
        <taxon>Chordata</taxon>
        <taxon>Craniata</taxon>
        <taxon>Vertebrata</taxon>
        <taxon>Euteleostomi</taxon>
        <taxon>Mammalia</taxon>
        <taxon>Eutheria</taxon>
        <taxon>Laurasiatheria</taxon>
        <taxon>Artiodactyla</taxon>
        <taxon>Ruminantia</taxon>
        <taxon>Pecora</taxon>
        <taxon>Bovidae</taxon>
        <taxon>Bovinae</taxon>
        <taxon>Bos</taxon>
    </lineage>
</organism>
<sequence length="103" mass="11121">MAAAEELSDTRCSPEYESQTPPEPRGYQSLTLQWAPHGSTVDGAAPSPEPTDPDPAGKGAVDSGYRSFGDGLVDCLNRATWLPPFTETRMSTPADAQKRKRLQ</sequence>
<proteinExistence type="predicted"/>
<name>A0A6B0S0N2_9CETA</name>
<evidence type="ECO:0000313" key="3">
    <source>
        <dbReference type="Proteomes" id="UP000322234"/>
    </source>
</evidence>
<evidence type="ECO:0000313" key="2">
    <source>
        <dbReference type="EMBL" id="MXQ96019.1"/>
    </source>
</evidence>
<protein>
    <submittedName>
        <fullName evidence="2">Uncharacterized protein</fullName>
    </submittedName>
</protein>
<keyword evidence="3" id="KW-1185">Reference proteome</keyword>
<comment type="caution">
    <text evidence="2">The sequence shown here is derived from an EMBL/GenBank/DDBJ whole genome shotgun (WGS) entry which is preliminary data.</text>
</comment>
<dbReference type="EMBL" id="VBQZ03000151">
    <property type="protein sequence ID" value="MXQ96019.1"/>
    <property type="molecule type" value="Genomic_DNA"/>
</dbReference>
<reference evidence="2" key="1">
    <citation type="submission" date="2019-10" db="EMBL/GenBank/DDBJ databases">
        <title>The sequence and de novo assembly of the wild yak genome.</title>
        <authorList>
            <person name="Liu Y."/>
        </authorList>
    </citation>
    <scope>NUCLEOTIDE SEQUENCE [LARGE SCALE GENOMIC DNA]</scope>
    <source>
        <strain evidence="2">WY2019</strain>
    </source>
</reference>
<dbReference type="AlphaFoldDB" id="A0A6B0S0N2"/>
<evidence type="ECO:0000256" key="1">
    <source>
        <dbReference type="SAM" id="MobiDB-lite"/>
    </source>
</evidence>